<evidence type="ECO:0000313" key="3">
    <source>
        <dbReference type="Proteomes" id="UP000825051"/>
    </source>
</evidence>
<dbReference type="RefSeq" id="WP_220163359.1">
    <property type="nucleotide sequence ID" value="NZ_CP080507.1"/>
</dbReference>
<accession>A0A8F9TX48</accession>
<dbReference type="InterPro" id="IPR037523">
    <property type="entry name" value="VOC_core"/>
</dbReference>
<dbReference type="InterPro" id="IPR029068">
    <property type="entry name" value="Glyas_Bleomycin-R_OHBP_Dase"/>
</dbReference>
<gene>
    <name evidence="2" type="ORF">K0B96_02255</name>
</gene>
<dbReference type="SUPFAM" id="SSF54593">
    <property type="entry name" value="Glyoxalase/Bleomycin resistance protein/Dihydroxybiphenyl dioxygenase"/>
    <property type="match status" value="2"/>
</dbReference>
<sequence length="300" mass="32210">MLTGLAALMTAGLPAGVRAGEESPATPEAPTWRTGKFVWADLFTNDPVAAEAFYTGLFGWTAAPPTTRMTSRGEAQRYVILQHDGEPVAGIARHVSRHRAGKYARWVLYASVADLPQAVARATAEGGRVVLKPEAVGSRDPRAVLVDPQGAVIGLIHTDRGDGPDFQAEEGEWNWASLRTSDPEKARQFYARVFDYDVVPDTRTVRTNDYILASGTYARGSLQPLPSNDGARPAWLGFVRVADVDAAVKRAMELGGSTLLAAKDPRPNMRVAIIADPTGAAIGLVQVRSFETESEEEGAP</sequence>
<protein>
    <submittedName>
        <fullName evidence="2">VOC family protein</fullName>
    </submittedName>
</protein>
<keyword evidence="3" id="KW-1185">Reference proteome</keyword>
<organism evidence="2 3">
    <name type="scientific">Horticoccus luteus</name>
    <dbReference type="NCBI Taxonomy" id="2862869"/>
    <lineage>
        <taxon>Bacteria</taxon>
        <taxon>Pseudomonadati</taxon>
        <taxon>Verrucomicrobiota</taxon>
        <taxon>Opitutia</taxon>
        <taxon>Opitutales</taxon>
        <taxon>Opitutaceae</taxon>
        <taxon>Horticoccus</taxon>
    </lineage>
</organism>
<dbReference type="PROSITE" id="PS51819">
    <property type="entry name" value="VOC"/>
    <property type="match status" value="2"/>
</dbReference>
<dbReference type="KEGG" id="ole:K0B96_02255"/>
<dbReference type="EMBL" id="CP080507">
    <property type="protein sequence ID" value="QYM79459.1"/>
    <property type="molecule type" value="Genomic_DNA"/>
</dbReference>
<dbReference type="PANTHER" id="PTHR33993:SF14">
    <property type="entry name" value="GB|AAF24581.1"/>
    <property type="match status" value="1"/>
</dbReference>
<feature type="domain" description="VOC" evidence="1">
    <location>
        <begin position="36"/>
        <end position="158"/>
    </location>
</feature>
<dbReference type="Proteomes" id="UP000825051">
    <property type="component" value="Chromosome"/>
</dbReference>
<evidence type="ECO:0000313" key="2">
    <source>
        <dbReference type="EMBL" id="QYM79459.1"/>
    </source>
</evidence>
<reference evidence="2" key="1">
    <citation type="submission" date="2021-08" db="EMBL/GenBank/DDBJ databases">
        <title>Genome of a novel bacterium of the phylum Verrucomicrobia, Oleiharenicola sp. KSB-15.</title>
        <authorList>
            <person name="Chung J.-H."/>
            <person name="Ahn J.-H."/>
            <person name="Yoon Y."/>
            <person name="Kim D.-Y."/>
            <person name="An S.-H."/>
            <person name="Park I."/>
            <person name="Yeon J."/>
        </authorList>
    </citation>
    <scope>NUCLEOTIDE SEQUENCE</scope>
    <source>
        <strain evidence="2">KSB-15</strain>
    </source>
</reference>
<dbReference type="CDD" id="cd07247">
    <property type="entry name" value="SgaA_N_like"/>
    <property type="match status" value="1"/>
</dbReference>
<feature type="domain" description="VOC" evidence="1">
    <location>
        <begin position="172"/>
        <end position="287"/>
    </location>
</feature>
<dbReference type="Pfam" id="PF18029">
    <property type="entry name" value="Glyoxalase_6"/>
    <property type="match status" value="2"/>
</dbReference>
<dbReference type="InterPro" id="IPR041581">
    <property type="entry name" value="Glyoxalase_6"/>
</dbReference>
<proteinExistence type="predicted"/>
<name>A0A8F9TX48_9BACT</name>
<dbReference type="InterPro" id="IPR052164">
    <property type="entry name" value="Anthracycline_SecMetBiosynth"/>
</dbReference>
<dbReference type="PANTHER" id="PTHR33993">
    <property type="entry name" value="GLYOXALASE-RELATED"/>
    <property type="match status" value="1"/>
</dbReference>
<dbReference type="AlphaFoldDB" id="A0A8F9TX48"/>
<evidence type="ECO:0000259" key="1">
    <source>
        <dbReference type="PROSITE" id="PS51819"/>
    </source>
</evidence>
<dbReference type="Gene3D" id="3.10.180.10">
    <property type="entry name" value="2,3-Dihydroxybiphenyl 1,2-Dioxygenase, domain 1"/>
    <property type="match status" value="2"/>
</dbReference>